<dbReference type="AlphaFoldDB" id="A0A0V0R7L2"/>
<feature type="compositionally biased region" description="Low complexity" evidence="1">
    <location>
        <begin position="199"/>
        <end position="210"/>
    </location>
</feature>
<feature type="region of interest" description="Disordered" evidence="1">
    <location>
        <begin position="104"/>
        <end position="145"/>
    </location>
</feature>
<organism evidence="2 3">
    <name type="scientific">Pseudocohnilembus persalinus</name>
    <name type="common">Ciliate</name>
    <dbReference type="NCBI Taxonomy" id="266149"/>
    <lineage>
        <taxon>Eukaryota</taxon>
        <taxon>Sar</taxon>
        <taxon>Alveolata</taxon>
        <taxon>Ciliophora</taxon>
        <taxon>Intramacronucleata</taxon>
        <taxon>Oligohymenophorea</taxon>
        <taxon>Scuticociliatia</taxon>
        <taxon>Philasterida</taxon>
        <taxon>Pseudocohnilembidae</taxon>
        <taxon>Pseudocohnilembus</taxon>
    </lineage>
</organism>
<reference evidence="2 3" key="1">
    <citation type="journal article" date="2015" name="Sci. Rep.">
        <title>Genome of the facultative scuticociliatosis pathogen Pseudocohnilembus persalinus provides insight into its virulence through horizontal gene transfer.</title>
        <authorList>
            <person name="Xiong J."/>
            <person name="Wang G."/>
            <person name="Cheng J."/>
            <person name="Tian M."/>
            <person name="Pan X."/>
            <person name="Warren A."/>
            <person name="Jiang C."/>
            <person name="Yuan D."/>
            <person name="Miao W."/>
        </authorList>
    </citation>
    <scope>NUCLEOTIDE SEQUENCE [LARGE SCALE GENOMIC DNA]</scope>
    <source>
        <strain evidence="2">36N120E</strain>
    </source>
</reference>
<feature type="compositionally biased region" description="Basic and acidic residues" evidence="1">
    <location>
        <begin position="104"/>
        <end position="118"/>
    </location>
</feature>
<feature type="compositionally biased region" description="Low complexity" evidence="1">
    <location>
        <begin position="734"/>
        <end position="766"/>
    </location>
</feature>
<dbReference type="EMBL" id="LDAU01000027">
    <property type="protein sequence ID" value="KRX10493.1"/>
    <property type="molecule type" value="Genomic_DNA"/>
</dbReference>
<evidence type="ECO:0000313" key="2">
    <source>
        <dbReference type="EMBL" id="KRX10493.1"/>
    </source>
</evidence>
<feature type="compositionally biased region" description="Low complexity" evidence="1">
    <location>
        <begin position="389"/>
        <end position="399"/>
    </location>
</feature>
<feature type="compositionally biased region" description="Basic residues" evidence="1">
    <location>
        <begin position="373"/>
        <end position="383"/>
    </location>
</feature>
<feature type="region of interest" description="Disordered" evidence="1">
    <location>
        <begin position="452"/>
        <end position="474"/>
    </location>
</feature>
<sequence length="995" mass="115546">MKYDENGEILDQILNGRTIRQFVDEEIRGIYKNPEQEPSLYEKTLHRYKIQKIIQGKIDKEKQKDIVKILKPSKNLLNPKNNNNKSNLFSKLNSKKILNAQSEIKKQDLNNDNEKSDKFSNISPISHRNSSQISNLSPKKVHNKDRKDSLEMLEFEIAYKLMNPPETDSEEEREIQKFQKSLQEMQKQRNALLGINLYSNKNSNKNSPKNQETLQESVQKKQQQNLDTSLYDKAVKLVGNKEKVEKSMKQKLEKQKYFTQKLQNKTDTDIQEADLISNKSQIPINELELEEQFEIEMQNQTLEDQAQGPQTQNFLKNSNKGQILMIQGRQKSLSFDKIEEIQNKNIKAAKTVSPASNLQQIQSKKSNLVNNKTFRKTSTKKLRFHDSPSESPNQVSSSNLVVQKEQNQNINKLKQENDDLSEYNFNFLKNSQMILEDIETIQHLEYVNASVKPENQQKKISNSNKELDPEQSSEMKPFIDQVDSEFLEEDSEISQNEQIQSKIKNENEMNQKSFHEKILYMQSEVHPINLTQQTSSNYSNNTSVKKSDLNSELRDQIELQDEIVLKEKELDKMIEKGQNFKQSIKNSINQNNQQMQNPQEIANQIVQELIKIFSSNNFFTPQFSNLQSNQQFQNQNQVHNLNLNVNPNQNMTNNPKNATNSSLETLSNKQNDTFGFTPTFKSKLQPKIFRSIQSSSPDFNSNYQNFNNNINNNIPSTYKQQTFKNHLNDKSEMSSQNSQQLQSQTNNNNSYNNNNNDKNSQENKQQFSKQLTFNANPSHTQHFSFINSNSKNKNNNNNSNYQSSPKNNNYNNNNNNNNNNISNFHENFFLKKNGSEQQQQQQQQLLQQVSQLKSQKTANFNKQNSGISALELQNQVLLALEENQINKAFEISLSQDDDIYLIRLMTLTGPCYNKLTRDTTINLNKRLNGIMMSNFTKQIGTNLFYQAQQMGLHQQFTREENLKQLNTLYQLSNTTNQQIGASATQLYKNLNNYLS</sequence>
<feature type="compositionally biased region" description="Low complexity" evidence="1">
    <location>
        <begin position="787"/>
        <end position="823"/>
    </location>
</feature>
<evidence type="ECO:0000313" key="3">
    <source>
        <dbReference type="Proteomes" id="UP000054937"/>
    </source>
</evidence>
<comment type="caution">
    <text evidence="2">The sequence shown here is derived from an EMBL/GenBank/DDBJ whole genome shotgun (WGS) entry which is preliminary data.</text>
</comment>
<feature type="region of interest" description="Disordered" evidence="1">
    <location>
        <begin position="693"/>
        <end position="716"/>
    </location>
</feature>
<feature type="region of interest" description="Disordered" evidence="1">
    <location>
        <begin position="779"/>
        <end position="823"/>
    </location>
</feature>
<feature type="compositionally biased region" description="Low complexity" evidence="1">
    <location>
        <begin position="700"/>
        <end position="713"/>
    </location>
</feature>
<evidence type="ECO:0000256" key="1">
    <source>
        <dbReference type="SAM" id="MobiDB-lite"/>
    </source>
</evidence>
<feature type="region of interest" description="Disordered" evidence="1">
    <location>
        <begin position="729"/>
        <end position="766"/>
    </location>
</feature>
<protein>
    <submittedName>
        <fullName evidence="2">Uncharacterized protein</fullName>
    </submittedName>
</protein>
<feature type="region of interest" description="Disordered" evidence="1">
    <location>
        <begin position="198"/>
        <end position="225"/>
    </location>
</feature>
<keyword evidence="3" id="KW-1185">Reference proteome</keyword>
<dbReference type="OrthoDB" id="297766at2759"/>
<feature type="compositionally biased region" description="Polar residues" evidence="1">
    <location>
        <begin position="119"/>
        <end position="137"/>
    </location>
</feature>
<feature type="region of interest" description="Disordered" evidence="1">
    <location>
        <begin position="357"/>
        <end position="401"/>
    </location>
</feature>
<feature type="compositionally biased region" description="Polar residues" evidence="1">
    <location>
        <begin position="458"/>
        <end position="474"/>
    </location>
</feature>
<name>A0A0V0R7L2_PSEPJ</name>
<dbReference type="Proteomes" id="UP000054937">
    <property type="component" value="Unassembled WGS sequence"/>
</dbReference>
<feature type="compositionally biased region" description="Polar residues" evidence="1">
    <location>
        <begin position="357"/>
        <end position="372"/>
    </location>
</feature>
<feature type="compositionally biased region" description="Polar residues" evidence="1">
    <location>
        <begin position="211"/>
        <end position="225"/>
    </location>
</feature>
<accession>A0A0V0R7L2</accession>
<proteinExistence type="predicted"/>
<dbReference type="InParanoid" id="A0A0V0R7L2"/>
<gene>
    <name evidence="2" type="ORF">PPERSA_08795</name>
</gene>